<dbReference type="Proteomes" id="UP000886501">
    <property type="component" value="Unassembled WGS sequence"/>
</dbReference>
<reference evidence="1" key="1">
    <citation type="submission" date="2019-10" db="EMBL/GenBank/DDBJ databases">
        <authorList>
            <consortium name="DOE Joint Genome Institute"/>
            <person name="Kuo A."/>
            <person name="Miyauchi S."/>
            <person name="Kiss E."/>
            <person name="Drula E."/>
            <person name="Kohler A."/>
            <person name="Sanchez-Garcia M."/>
            <person name="Andreopoulos B."/>
            <person name="Barry K.W."/>
            <person name="Bonito G."/>
            <person name="Buee M."/>
            <person name="Carver A."/>
            <person name="Chen C."/>
            <person name="Cichocki N."/>
            <person name="Clum A."/>
            <person name="Culley D."/>
            <person name="Crous P.W."/>
            <person name="Fauchery L."/>
            <person name="Girlanda M."/>
            <person name="Hayes R."/>
            <person name="Keri Z."/>
            <person name="Labutti K."/>
            <person name="Lipzen A."/>
            <person name="Lombard V."/>
            <person name="Magnuson J."/>
            <person name="Maillard F."/>
            <person name="Morin E."/>
            <person name="Murat C."/>
            <person name="Nolan M."/>
            <person name="Ohm R."/>
            <person name="Pangilinan J."/>
            <person name="Pereira M."/>
            <person name="Perotto S."/>
            <person name="Peter M."/>
            <person name="Riley R."/>
            <person name="Sitrit Y."/>
            <person name="Stielow B."/>
            <person name="Szollosi G."/>
            <person name="Zifcakova L."/>
            <person name="Stursova M."/>
            <person name="Spatafora J.W."/>
            <person name="Tedersoo L."/>
            <person name="Vaario L.-M."/>
            <person name="Yamada A."/>
            <person name="Yan M."/>
            <person name="Wang P."/>
            <person name="Xu J."/>
            <person name="Bruns T."/>
            <person name="Baldrian P."/>
            <person name="Vilgalys R."/>
            <person name="Henrissat B."/>
            <person name="Grigoriev I.V."/>
            <person name="Hibbett D."/>
            <person name="Nagy L.G."/>
            <person name="Martin F.M."/>
        </authorList>
    </citation>
    <scope>NUCLEOTIDE SEQUENCE</scope>
    <source>
        <strain evidence="1">P2</strain>
    </source>
</reference>
<comment type="caution">
    <text evidence="1">The sequence shown here is derived from an EMBL/GenBank/DDBJ whole genome shotgun (WGS) entry which is preliminary data.</text>
</comment>
<dbReference type="EMBL" id="MU117977">
    <property type="protein sequence ID" value="KAF9651277.1"/>
    <property type="molecule type" value="Genomic_DNA"/>
</dbReference>
<sequence>MSRHRLVRNLDYNAELEAYDGFSDSQEEEMTEEQHAQMIDGLEQMRSILGDQEQSGFSDQAIKDALWEFFFDVDKSMRRNKSERQPRNERTTERFRHEDCPPSPATTESTIPPPPIEKSIASTPKKSKLSELADSRSALHSAKSSSTLSSRSFAVDSASILTYPILRPSPASRLSLNSDASRSASSYIRRAVDIAMEQERLDQLETEPEVKPEQPSGRSTDDGSSTATETPRPAPQQQGGRGPSKLALLAQSKAKQNPETIVSWVRPASGTIRRSRLPEAQEHNIRTKFVTPIGNGPTATTAITTSYRSLSNLMSRGVPGLPPSFPPPTDESRSTPSPVSTTSAQSRPKSSSLQKPPSVNRSTSSSAASKPSKLAMKIKQAQQQKEIPEADVIEDMQDPVKPIFLPTGEPNAKPSPFASVLLDEDDSGKRSRRKKDGTRKSRRDNKGVPLIRTAGHVTNPPPFAFDVPSPDDIVFHARKGTSLAQQADARIKSGSSTGSRSSSHTVSSTPKRVSSTA</sequence>
<evidence type="ECO:0000313" key="2">
    <source>
        <dbReference type="Proteomes" id="UP000886501"/>
    </source>
</evidence>
<proteinExistence type="predicted"/>
<name>A0ACB6ZP21_THEGA</name>
<reference evidence="1" key="2">
    <citation type="journal article" date="2020" name="Nat. Commun.">
        <title>Large-scale genome sequencing of mycorrhizal fungi provides insights into the early evolution of symbiotic traits.</title>
        <authorList>
            <person name="Miyauchi S."/>
            <person name="Kiss E."/>
            <person name="Kuo A."/>
            <person name="Drula E."/>
            <person name="Kohler A."/>
            <person name="Sanchez-Garcia M."/>
            <person name="Morin E."/>
            <person name="Andreopoulos B."/>
            <person name="Barry K.W."/>
            <person name="Bonito G."/>
            <person name="Buee M."/>
            <person name="Carver A."/>
            <person name="Chen C."/>
            <person name="Cichocki N."/>
            <person name="Clum A."/>
            <person name="Culley D."/>
            <person name="Crous P.W."/>
            <person name="Fauchery L."/>
            <person name="Girlanda M."/>
            <person name="Hayes R.D."/>
            <person name="Keri Z."/>
            <person name="LaButti K."/>
            <person name="Lipzen A."/>
            <person name="Lombard V."/>
            <person name="Magnuson J."/>
            <person name="Maillard F."/>
            <person name="Murat C."/>
            <person name="Nolan M."/>
            <person name="Ohm R.A."/>
            <person name="Pangilinan J."/>
            <person name="Pereira M.F."/>
            <person name="Perotto S."/>
            <person name="Peter M."/>
            <person name="Pfister S."/>
            <person name="Riley R."/>
            <person name="Sitrit Y."/>
            <person name="Stielow J.B."/>
            <person name="Szollosi G."/>
            <person name="Zifcakova L."/>
            <person name="Stursova M."/>
            <person name="Spatafora J.W."/>
            <person name="Tedersoo L."/>
            <person name="Vaario L.M."/>
            <person name="Yamada A."/>
            <person name="Yan M."/>
            <person name="Wang P."/>
            <person name="Xu J."/>
            <person name="Bruns T."/>
            <person name="Baldrian P."/>
            <person name="Vilgalys R."/>
            <person name="Dunand C."/>
            <person name="Henrissat B."/>
            <person name="Grigoriev I.V."/>
            <person name="Hibbett D."/>
            <person name="Nagy L.G."/>
            <person name="Martin F.M."/>
        </authorList>
    </citation>
    <scope>NUCLEOTIDE SEQUENCE</scope>
    <source>
        <strain evidence="1">P2</strain>
    </source>
</reference>
<accession>A0ACB6ZP21</accession>
<protein>
    <submittedName>
        <fullName evidence="1">Uncharacterized protein</fullName>
    </submittedName>
</protein>
<keyword evidence="2" id="KW-1185">Reference proteome</keyword>
<organism evidence="1 2">
    <name type="scientific">Thelephora ganbajun</name>
    <name type="common">Ganba fungus</name>
    <dbReference type="NCBI Taxonomy" id="370292"/>
    <lineage>
        <taxon>Eukaryota</taxon>
        <taxon>Fungi</taxon>
        <taxon>Dikarya</taxon>
        <taxon>Basidiomycota</taxon>
        <taxon>Agaricomycotina</taxon>
        <taxon>Agaricomycetes</taxon>
        <taxon>Thelephorales</taxon>
        <taxon>Thelephoraceae</taxon>
        <taxon>Thelephora</taxon>
    </lineage>
</organism>
<evidence type="ECO:0000313" key="1">
    <source>
        <dbReference type="EMBL" id="KAF9651277.1"/>
    </source>
</evidence>
<gene>
    <name evidence="1" type="ORF">BDM02DRAFT_917119</name>
</gene>